<sequence>MGQPEHHDLETSNVDSCIIKDSVGSVDEPYREIESTVNVDVNVDMENNFHQDRTRVSDGNNNIDGEKVRAPCESREIQSADEHEFPREKSIRSKMPSNSIHNDPGTSKTRSGRIYEMAGKTILNEKQLEKRRPLKKECERRRRGKFRNNPQEYELYKAARRSKWQQLKE</sequence>
<feature type="compositionally biased region" description="Polar residues" evidence="1">
    <location>
        <begin position="95"/>
        <end position="109"/>
    </location>
</feature>
<reference evidence="2 3" key="1">
    <citation type="journal article" date="2021" name="BMC Biol.">
        <title>Horizontally acquired antibacterial genes associated with adaptive radiation of ladybird beetles.</title>
        <authorList>
            <person name="Li H.S."/>
            <person name="Tang X.F."/>
            <person name="Huang Y.H."/>
            <person name="Xu Z.Y."/>
            <person name="Chen M.L."/>
            <person name="Du X.Y."/>
            <person name="Qiu B.Y."/>
            <person name="Chen P.T."/>
            <person name="Zhang W."/>
            <person name="Slipinski A."/>
            <person name="Escalona H.E."/>
            <person name="Waterhouse R.M."/>
            <person name="Zwick A."/>
            <person name="Pang H."/>
        </authorList>
    </citation>
    <scope>NUCLEOTIDE SEQUENCE [LARGE SCALE GENOMIC DNA]</scope>
    <source>
        <strain evidence="2">SYSU2018</strain>
    </source>
</reference>
<accession>A0ABD2MS21</accession>
<keyword evidence="3" id="KW-1185">Reference proteome</keyword>
<feature type="compositionally biased region" description="Basic and acidic residues" evidence="1">
    <location>
        <begin position="126"/>
        <end position="140"/>
    </location>
</feature>
<gene>
    <name evidence="2" type="ORF">HHI36_008106</name>
</gene>
<feature type="region of interest" description="Disordered" evidence="1">
    <location>
        <begin position="48"/>
        <end position="154"/>
    </location>
</feature>
<evidence type="ECO:0000256" key="1">
    <source>
        <dbReference type="SAM" id="MobiDB-lite"/>
    </source>
</evidence>
<dbReference type="Proteomes" id="UP001516400">
    <property type="component" value="Unassembled WGS sequence"/>
</dbReference>
<organism evidence="2 3">
    <name type="scientific">Cryptolaemus montrouzieri</name>
    <dbReference type="NCBI Taxonomy" id="559131"/>
    <lineage>
        <taxon>Eukaryota</taxon>
        <taxon>Metazoa</taxon>
        <taxon>Ecdysozoa</taxon>
        <taxon>Arthropoda</taxon>
        <taxon>Hexapoda</taxon>
        <taxon>Insecta</taxon>
        <taxon>Pterygota</taxon>
        <taxon>Neoptera</taxon>
        <taxon>Endopterygota</taxon>
        <taxon>Coleoptera</taxon>
        <taxon>Polyphaga</taxon>
        <taxon>Cucujiformia</taxon>
        <taxon>Coccinelloidea</taxon>
        <taxon>Coccinellidae</taxon>
        <taxon>Scymninae</taxon>
        <taxon>Scymnini</taxon>
        <taxon>Cryptolaemus</taxon>
    </lineage>
</organism>
<protein>
    <submittedName>
        <fullName evidence="2">Uncharacterized protein</fullName>
    </submittedName>
</protein>
<name>A0ABD2MS21_9CUCU</name>
<dbReference type="EMBL" id="JABFTP020000021">
    <property type="protein sequence ID" value="KAL3269022.1"/>
    <property type="molecule type" value="Genomic_DNA"/>
</dbReference>
<dbReference type="AlphaFoldDB" id="A0ABD2MS21"/>
<feature type="compositionally biased region" description="Basic and acidic residues" evidence="1">
    <location>
        <begin position="64"/>
        <end position="91"/>
    </location>
</feature>
<proteinExistence type="predicted"/>
<evidence type="ECO:0000313" key="3">
    <source>
        <dbReference type="Proteomes" id="UP001516400"/>
    </source>
</evidence>
<comment type="caution">
    <text evidence="2">The sequence shown here is derived from an EMBL/GenBank/DDBJ whole genome shotgun (WGS) entry which is preliminary data.</text>
</comment>
<evidence type="ECO:0000313" key="2">
    <source>
        <dbReference type="EMBL" id="KAL3269022.1"/>
    </source>
</evidence>